<keyword evidence="6 7" id="KW-0482">Metalloprotease</keyword>
<dbReference type="InterPro" id="IPR024077">
    <property type="entry name" value="Neurolysin/TOP_dom2"/>
</dbReference>
<dbReference type="GO" id="GO:0005829">
    <property type="term" value="C:cytosol"/>
    <property type="evidence" value="ECO:0007669"/>
    <property type="project" value="TreeGrafter"/>
</dbReference>
<dbReference type="EMBL" id="CP019607">
    <property type="protein sequence ID" value="AQP49747.1"/>
    <property type="molecule type" value="Genomic_DNA"/>
</dbReference>
<reference evidence="10 11" key="1">
    <citation type="journal article" date="2008" name="Int. J. Syst. Evol. Microbiol.">
        <title>Tessaracoccus flavescens sp. nov., isolated from marine sediment.</title>
        <authorList>
            <person name="Lee D.W."/>
            <person name="Lee S.D."/>
        </authorList>
    </citation>
    <scope>NUCLEOTIDE SEQUENCE [LARGE SCALE GENOMIC DNA]</scope>
    <source>
        <strain evidence="10 11">SST-39T</strain>
    </source>
</reference>
<evidence type="ECO:0000256" key="4">
    <source>
        <dbReference type="ARBA" id="ARBA00022801"/>
    </source>
</evidence>
<dbReference type="GO" id="GO:0004180">
    <property type="term" value="F:carboxypeptidase activity"/>
    <property type="evidence" value="ECO:0007669"/>
    <property type="project" value="TreeGrafter"/>
</dbReference>
<name>A0A1Q2CUH3_9ACTN</name>
<dbReference type="PANTHER" id="PTHR43660">
    <property type="entry name" value="DIPEPTIDYL CARBOXYPEPTIDASE"/>
    <property type="match status" value="1"/>
</dbReference>
<evidence type="ECO:0000259" key="9">
    <source>
        <dbReference type="Pfam" id="PF01432"/>
    </source>
</evidence>
<proteinExistence type="inferred from homology"/>
<dbReference type="OrthoDB" id="9773538at2"/>
<feature type="domain" description="Peptidase M3A/M3B catalytic" evidence="9">
    <location>
        <begin position="225"/>
        <end position="655"/>
    </location>
</feature>
<accession>A0A1Q2CUH3</accession>
<evidence type="ECO:0000313" key="10">
    <source>
        <dbReference type="EMBL" id="AQP49747.1"/>
    </source>
</evidence>
<dbReference type="GO" id="GO:0046872">
    <property type="term" value="F:metal ion binding"/>
    <property type="evidence" value="ECO:0007669"/>
    <property type="project" value="UniProtKB-UniRule"/>
</dbReference>
<dbReference type="KEGG" id="tfa:BW733_01780"/>
<evidence type="ECO:0000256" key="2">
    <source>
        <dbReference type="ARBA" id="ARBA00022670"/>
    </source>
</evidence>
<dbReference type="STRING" id="399497.BW733_01780"/>
<keyword evidence="11" id="KW-1185">Reference proteome</keyword>
<comment type="similarity">
    <text evidence="1 7">Belongs to the peptidase M3 family.</text>
</comment>
<dbReference type="InterPro" id="IPR045090">
    <property type="entry name" value="Pept_M3A_M3B"/>
</dbReference>
<dbReference type="GO" id="GO:0004222">
    <property type="term" value="F:metalloendopeptidase activity"/>
    <property type="evidence" value="ECO:0007669"/>
    <property type="project" value="InterPro"/>
</dbReference>
<comment type="cofactor">
    <cofactor evidence="7">
        <name>Zn(2+)</name>
        <dbReference type="ChEBI" id="CHEBI:29105"/>
    </cofactor>
    <text evidence="7">Binds 1 zinc ion.</text>
</comment>
<dbReference type="RefSeq" id="WP_077347350.1">
    <property type="nucleotide sequence ID" value="NZ_CP019607.1"/>
</dbReference>
<dbReference type="InterPro" id="IPR024079">
    <property type="entry name" value="MetalloPept_cat_dom_sf"/>
</dbReference>
<dbReference type="Pfam" id="PF01432">
    <property type="entry name" value="Peptidase_M3"/>
    <property type="match status" value="1"/>
</dbReference>
<evidence type="ECO:0000256" key="5">
    <source>
        <dbReference type="ARBA" id="ARBA00022833"/>
    </source>
</evidence>
<keyword evidence="3 7" id="KW-0479">Metal-binding</keyword>
<evidence type="ECO:0000256" key="1">
    <source>
        <dbReference type="ARBA" id="ARBA00006040"/>
    </source>
</evidence>
<dbReference type="GO" id="GO:0006508">
    <property type="term" value="P:proteolysis"/>
    <property type="evidence" value="ECO:0007669"/>
    <property type="project" value="UniProtKB-KW"/>
</dbReference>
<protein>
    <recommendedName>
        <fullName evidence="9">Peptidase M3A/M3B catalytic domain-containing protein</fullName>
    </recommendedName>
</protein>
<dbReference type="Gene3D" id="3.40.390.10">
    <property type="entry name" value="Collagenase (Catalytic Domain)"/>
    <property type="match status" value="1"/>
</dbReference>
<dbReference type="InterPro" id="IPR001567">
    <property type="entry name" value="Pept_M3A_M3B_dom"/>
</dbReference>
<evidence type="ECO:0000256" key="6">
    <source>
        <dbReference type="ARBA" id="ARBA00023049"/>
    </source>
</evidence>
<dbReference type="Gene3D" id="1.10.1370.10">
    <property type="entry name" value="Neurolysin, domain 3"/>
    <property type="match status" value="1"/>
</dbReference>
<dbReference type="SUPFAM" id="SSF55486">
    <property type="entry name" value="Metalloproteases ('zincins'), catalytic domain"/>
    <property type="match status" value="1"/>
</dbReference>
<dbReference type="AlphaFoldDB" id="A0A1Q2CUH3"/>
<keyword evidence="8" id="KW-0175">Coiled coil</keyword>
<evidence type="ECO:0000256" key="7">
    <source>
        <dbReference type="RuleBase" id="RU003435"/>
    </source>
</evidence>
<evidence type="ECO:0000256" key="8">
    <source>
        <dbReference type="SAM" id="Coils"/>
    </source>
</evidence>
<dbReference type="CDD" id="cd06456">
    <property type="entry name" value="M3A_DCP"/>
    <property type="match status" value="1"/>
</dbReference>
<evidence type="ECO:0000313" key="11">
    <source>
        <dbReference type="Proteomes" id="UP000188235"/>
    </source>
</evidence>
<keyword evidence="5 7" id="KW-0862">Zinc</keyword>
<sequence>MPTNPVLTRQLPFALPDFAAISPEDYRSAVTASMATQLDALAALRDDPSPATLENVLGAWEDAEADLRRALSAFFAVRASDTNDELEAIDEELAPVLAGHEDSIFLDRGLYSRLQSLEGRIADGAVEADEQDRYALDELLRAFRRAGVELDDSQQVRLRELNRELAELSSRFETMNRGARNAGGFDVTEAELAGLSDDERAALREGDGYRIALVNTTQQPLAARLTDADLRRRLFDASTSRALQGEFDTRELVVATARARAERAALLGYRDHASIVAEAGCAKSTDAILDMLVPLAQAGLAKAREEAAELSARYAELNPGAKFTAADWTFVEAIVRRERFSFDEADLGEYLQVDKVLAAVYAAAEELYAITFHPRADLLGHAPETQTFEVHDADGSTIGLFVMDFWARPTKNGGAWMSNLVDQSTRDGALPVVTNNCNYTRTTTSITWDEVITMFHEFGHALHGLLADSRYASRSGTNTPRDFVEFPSQVNEFWAWTPGRVLPAEWVDRLTEASRFGQGYATAETEISSLLDLAWHMTPLEELPTSADEVEEFERAALERHGLVEPLVPPRYRSQYFAHIWGGGYAASYYGYAWAKVMDADAVAWFGEQGDDLRASGEHFRRTLLAPGGSVDPMETYRRFRGRDPQLQPLLDRLGLTLP</sequence>
<evidence type="ECO:0000256" key="3">
    <source>
        <dbReference type="ARBA" id="ARBA00022723"/>
    </source>
</evidence>
<dbReference type="InterPro" id="IPR034005">
    <property type="entry name" value="M3A_DCP"/>
</dbReference>
<dbReference type="PANTHER" id="PTHR43660:SF1">
    <property type="entry name" value="DIPEPTIDYL CARBOXYPEPTIDASE"/>
    <property type="match status" value="1"/>
</dbReference>
<feature type="coiled-coil region" evidence="8">
    <location>
        <begin position="151"/>
        <end position="178"/>
    </location>
</feature>
<organism evidence="10 11">
    <name type="scientific">Tessaracoccus flavescens</name>
    <dbReference type="NCBI Taxonomy" id="399497"/>
    <lineage>
        <taxon>Bacteria</taxon>
        <taxon>Bacillati</taxon>
        <taxon>Actinomycetota</taxon>
        <taxon>Actinomycetes</taxon>
        <taxon>Propionibacteriales</taxon>
        <taxon>Propionibacteriaceae</taxon>
        <taxon>Tessaracoccus</taxon>
    </lineage>
</organism>
<keyword evidence="2 7" id="KW-0645">Protease</keyword>
<dbReference type="Proteomes" id="UP000188235">
    <property type="component" value="Chromosome"/>
</dbReference>
<keyword evidence="4 7" id="KW-0378">Hydrolase</keyword>
<gene>
    <name evidence="10" type="ORF">BW733_01780</name>
</gene>